<keyword evidence="3" id="KW-0694">RNA-binding</keyword>
<dbReference type="NCBIfam" id="TIGR00061">
    <property type="entry name" value="L21"/>
    <property type="match status" value="1"/>
</dbReference>
<dbReference type="SUPFAM" id="SSF141091">
    <property type="entry name" value="L21p-like"/>
    <property type="match status" value="1"/>
</dbReference>
<dbReference type="EMBL" id="LVLJ01001777">
    <property type="protein sequence ID" value="OAE28066.1"/>
    <property type="molecule type" value="Genomic_DNA"/>
</dbReference>
<dbReference type="Pfam" id="PF00829">
    <property type="entry name" value="Ribosomal_L21p"/>
    <property type="match status" value="1"/>
</dbReference>
<evidence type="ECO:0000313" key="8">
    <source>
        <dbReference type="EMBL" id="OAE28066.1"/>
    </source>
</evidence>
<evidence type="ECO:0000256" key="1">
    <source>
        <dbReference type="ARBA" id="ARBA00008563"/>
    </source>
</evidence>
<protein>
    <recommendedName>
        <fullName evidence="6">Large ribosomal subunit protein bL21m</fullName>
    </recommendedName>
</protein>
<dbReference type="Proteomes" id="UP001162541">
    <property type="component" value="Chromosome 6"/>
</dbReference>
<dbReference type="GO" id="GO:0006412">
    <property type="term" value="P:translation"/>
    <property type="evidence" value="ECO:0007669"/>
    <property type="project" value="InterPro"/>
</dbReference>
<evidence type="ECO:0000256" key="6">
    <source>
        <dbReference type="ARBA" id="ARBA00044129"/>
    </source>
</evidence>
<dbReference type="AlphaFoldDB" id="A0A176W7F7"/>
<dbReference type="EMBL" id="AP019871">
    <property type="protein sequence ID" value="BBN13553.1"/>
    <property type="molecule type" value="Genomic_DNA"/>
</dbReference>
<dbReference type="PANTHER" id="PTHR21349:SF0">
    <property type="entry name" value="LARGE RIBOSOMAL SUBUNIT PROTEIN BL21M"/>
    <property type="match status" value="1"/>
</dbReference>
<comment type="similarity">
    <text evidence="1">Belongs to the bacterial ribosomal protein bL21 family.</text>
</comment>
<name>A0A176W7F7_MARPO</name>
<dbReference type="GO" id="GO:1990904">
    <property type="term" value="C:ribonucleoprotein complex"/>
    <property type="evidence" value="ECO:0007669"/>
    <property type="project" value="UniProtKB-KW"/>
</dbReference>
<keyword evidence="9" id="KW-1185">Reference proteome</keyword>
<dbReference type="PROSITE" id="PS01169">
    <property type="entry name" value="RIBOSOMAL_L21"/>
    <property type="match status" value="1"/>
</dbReference>
<accession>A0A176W7F7</accession>
<gene>
    <name evidence="8" type="ORF">AXG93_3410s1090</name>
    <name evidence="7" type="ORF">Mp_6g04500</name>
</gene>
<evidence type="ECO:0000256" key="5">
    <source>
        <dbReference type="ARBA" id="ARBA00023274"/>
    </source>
</evidence>
<keyword evidence="4" id="KW-0689">Ribosomal protein</keyword>
<dbReference type="HAMAP" id="MF_01363">
    <property type="entry name" value="Ribosomal_bL21"/>
    <property type="match status" value="1"/>
</dbReference>
<proteinExistence type="inferred from homology"/>
<evidence type="ECO:0000256" key="4">
    <source>
        <dbReference type="ARBA" id="ARBA00022980"/>
    </source>
</evidence>
<evidence type="ECO:0000313" key="7">
    <source>
        <dbReference type="EMBL" id="BBN13553.1"/>
    </source>
</evidence>
<dbReference type="InterPro" id="IPR028909">
    <property type="entry name" value="bL21-like"/>
</dbReference>
<dbReference type="InterPro" id="IPR018258">
    <property type="entry name" value="Ribosomal_bL21_CS"/>
</dbReference>
<keyword evidence="5" id="KW-0687">Ribonucleoprotein</keyword>
<evidence type="ECO:0000256" key="2">
    <source>
        <dbReference type="ARBA" id="ARBA00022730"/>
    </source>
</evidence>
<dbReference type="PANTHER" id="PTHR21349">
    <property type="entry name" value="50S RIBOSOMAL PROTEIN L21"/>
    <property type="match status" value="1"/>
</dbReference>
<organism evidence="8 9">
    <name type="scientific">Marchantia polymorpha subsp. ruderalis</name>
    <dbReference type="NCBI Taxonomy" id="1480154"/>
    <lineage>
        <taxon>Eukaryota</taxon>
        <taxon>Viridiplantae</taxon>
        <taxon>Streptophyta</taxon>
        <taxon>Embryophyta</taxon>
        <taxon>Marchantiophyta</taxon>
        <taxon>Marchantiopsida</taxon>
        <taxon>Marchantiidae</taxon>
        <taxon>Marchantiales</taxon>
        <taxon>Marchantiaceae</taxon>
        <taxon>Marchantia</taxon>
    </lineage>
</organism>
<dbReference type="Proteomes" id="UP000077202">
    <property type="component" value="Unassembled WGS sequence"/>
</dbReference>
<sequence length="262" mass="28406">MAGRSLQALSQCLRRARVFDRNPTGISIDGRSITQLVGGQWSSSPIPLSERSGICLGALEGPGVPASSRNFSASGARNLGSLGGQRSEYWGQGRIGGAFYSSLALECREDPRRSDLSNADEIGYRVLGPYVPDGPKIQPQAAFAVVQVGSHQFKVSPGDMIYTEKLKYADINDQLSLNKVLLLGSLNQTIIGRPIVPDAAVLAAVEEHALDAKVIIFKKKRRKNYRRTNGHRQELTRLRILRIDGIECTTPAGTDTSGEDTD</sequence>
<reference evidence="8 9" key="1">
    <citation type="submission" date="2016-03" db="EMBL/GenBank/DDBJ databases">
        <title>Mechanisms controlling the formation of the plant cell surface in tip-growing cells are functionally conserved among land plants.</title>
        <authorList>
            <person name="Honkanen S."/>
            <person name="Jones V.A."/>
            <person name="Morieri G."/>
            <person name="Champion C."/>
            <person name="Hetherington A.J."/>
            <person name="Kelly S."/>
            <person name="Saint-Marcoux D."/>
            <person name="Proust H."/>
            <person name="Prescott H."/>
            <person name="Dolan L."/>
        </authorList>
    </citation>
    <scope>NUCLEOTIDE SEQUENCE [LARGE SCALE GENOMIC DNA]</scope>
    <source>
        <strain evidence="9">cv. Tak-1 and cv. Tak-2</strain>
        <tissue evidence="8">Whole gametophyte</tissue>
    </source>
</reference>
<evidence type="ECO:0000313" key="9">
    <source>
        <dbReference type="Proteomes" id="UP000077202"/>
    </source>
</evidence>
<dbReference type="InterPro" id="IPR036164">
    <property type="entry name" value="bL21-like_sf"/>
</dbReference>
<dbReference type="GO" id="GO:0019843">
    <property type="term" value="F:rRNA binding"/>
    <property type="evidence" value="ECO:0007669"/>
    <property type="project" value="UniProtKB-KW"/>
</dbReference>
<dbReference type="GO" id="GO:0005840">
    <property type="term" value="C:ribosome"/>
    <property type="evidence" value="ECO:0007669"/>
    <property type="project" value="UniProtKB-KW"/>
</dbReference>
<reference evidence="10" key="3">
    <citation type="journal article" date="2020" name="Curr. Biol.">
        <title>Chromatin organization in early land plants reveals an ancestral association between H3K27me3, transposons, and constitutive heterochromatin.</title>
        <authorList>
            <person name="Montgomery S.A."/>
            <person name="Tanizawa Y."/>
            <person name="Galik B."/>
            <person name="Wang N."/>
            <person name="Ito T."/>
            <person name="Mochizuki T."/>
            <person name="Akimcheva S."/>
            <person name="Bowman J.L."/>
            <person name="Cognat V."/>
            <person name="Marechal-Drouard L."/>
            <person name="Ekker H."/>
            <person name="Hong S.F."/>
            <person name="Kohchi T."/>
            <person name="Lin S.S."/>
            <person name="Liu L.D."/>
            <person name="Nakamura Y."/>
            <person name="Valeeva L.R."/>
            <person name="Shakirov E.V."/>
            <person name="Shippen D.E."/>
            <person name="Wei W.L."/>
            <person name="Yagura M."/>
            <person name="Yamaoka S."/>
            <person name="Yamato K.T."/>
            <person name="Liu C."/>
            <person name="Berger F."/>
        </authorList>
    </citation>
    <scope>NUCLEOTIDE SEQUENCE [LARGE SCALE GENOMIC DNA]</scope>
    <source>
        <strain evidence="10">Tak-1</strain>
    </source>
</reference>
<dbReference type="InterPro" id="IPR001787">
    <property type="entry name" value="Ribosomal_bL21"/>
</dbReference>
<reference evidence="7" key="2">
    <citation type="journal article" date="2019" name="Curr. Biol.">
        <title>Chromatin organization in early land plants reveals an ancestral association between H3K27me3, transposons, and constitutive heterochromatin.</title>
        <authorList>
            <person name="Montgomery S.A."/>
            <person name="Tanizawa Y."/>
            <person name="Galik B."/>
            <person name="Wang N."/>
            <person name="Ito T."/>
            <person name="Mochizuki T."/>
            <person name="Akimcheva S."/>
            <person name="Bowman J."/>
            <person name="Cognat V."/>
            <person name="Drouard L."/>
            <person name="Ekker H."/>
            <person name="Houng S."/>
            <person name="Kohchi T."/>
            <person name="Lin S."/>
            <person name="Liu L.D."/>
            <person name="Nakamura Y."/>
            <person name="Valeeva L.R."/>
            <person name="Shakirov E.V."/>
            <person name="Shippen D.E."/>
            <person name="Wei W."/>
            <person name="Yagura M."/>
            <person name="Yamaoka S."/>
            <person name="Yamato K.T."/>
            <person name="Liu C."/>
            <person name="Berger F."/>
        </authorList>
    </citation>
    <scope>NUCLEOTIDE SEQUENCE [LARGE SCALE GENOMIC DNA]</scope>
    <source>
        <strain evidence="7">Tak-1</strain>
    </source>
</reference>
<evidence type="ECO:0000256" key="3">
    <source>
        <dbReference type="ARBA" id="ARBA00022884"/>
    </source>
</evidence>
<dbReference type="GO" id="GO:0003735">
    <property type="term" value="F:structural constituent of ribosome"/>
    <property type="evidence" value="ECO:0007669"/>
    <property type="project" value="InterPro"/>
</dbReference>
<keyword evidence="2" id="KW-0699">rRNA-binding</keyword>
<dbReference type="GO" id="GO:0005737">
    <property type="term" value="C:cytoplasm"/>
    <property type="evidence" value="ECO:0007669"/>
    <property type="project" value="UniProtKB-ARBA"/>
</dbReference>
<evidence type="ECO:0000313" key="10">
    <source>
        <dbReference type="Proteomes" id="UP001162541"/>
    </source>
</evidence>